<keyword evidence="2" id="KW-1185">Reference proteome</keyword>
<sequence length="68" mass="7581">MQKRYIEEYLRVDWIKDEVGPYGGICLVAIAPDFSFAEAASIYRRDPAPPTAGCGQSRVQSALDFRIA</sequence>
<accession>A0ABV2GPY7</accession>
<proteinExistence type="predicted"/>
<protein>
    <recommendedName>
        <fullName evidence="3">YCII-related domain-containing protein</fullName>
    </recommendedName>
</protein>
<dbReference type="RefSeq" id="WP_354492097.1">
    <property type="nucleotide sequence ID" value="NZ_JBEPMC010000005.1"/>
</dbReference>
<name>A0ABV2GPY7_9HYPH</name>
<evidence type="ECO:0000313" key="2">
    <source>
        <dbReference type="Proteomes" id="UP001549204"/>
    </source>
</evidence>
<reference evidence="1 2" key="1">
    <citation type="submission" date="2024-06" db="EMBL/GenBank/DDBJ databases">
        <title>Genomic Encyclopedia of Type Strains, Phase IV (KMG-IV): sequencing the most valuable type-strain genomes for metagenomic binning, comparative biology and taxonomic classification.</title>
        <authorList>
            <person name="Goeker M."/>
        </authorList>
    </citation>
    <scope>NUCLEOTIDE SEQUENCE [LARGE SCALE GENOMIC DNA]</scope>
    <source>
        <strain evidence="1 2">DSM 100022</strain>
    </source>
</reference>
<evidence type="ECO:0000313" key="1">
    <source>
        <dbReference type="EMBL" id="MET3580358.1"/>
    </source>
</evidence>
<comment type="caution">
    <text evidence="1">The sequence shown here is derived from an EMBL/GenBank/DDBJ whole genome shotgun (WGS) entry which is preliminary data.</text>
</comment>
<evidence type="ECO:0008006" key="3">
    <source>
        <dbReference type="Google" id="ProtNLM"/>
    </source>
</evidence>
<dbReference type="EMBL" id="JBEPMC010000005">
    <property type="protein sequence ID" value="MET3580358.1"/>
    <property type="molecule type" value="Genomic_DNA"/>
</dbReference>
<organism evidence="1 2">
    <name type="scientific">Mesorhizobium robiniae</name>
    <dbReference type="NCBI Taxonomy" id="559315"/>
    <lineage>
        <taxon>Bacteria</taxon>
        <taxon>Pseudomonadati</taxon>
        <taxon>Pseudomonadota</taxon>
        <taxon>Alphaproteobacteria</taxon>
        <taxon>Hyphomicrobiales</taxon>
        <taxon>Phyllobacteriaceae</taxon>
        <taxon>Mesorhizobium</taxon>
    </lineage>
</organism>
<dbReference type="Proteomes" id="UP001549204">
    <property type="component" value="Unassembled WGS sequence"/>
</dbReference>
<gene>
    <name evidence="1" type="ORF">ABID19_003396</name>
</gene>